<keyword evidence="2" id="KW-0472">Membrane</keyword>
<keyword evidence="2" id="KW-0812">Transmembrane</keyword>
<comment type="caution">
    <text evidence="3">The sequence shown here is derived from an EMBL/GenBank/DDBJ whole genome shotgun (WGS) entry which is preliminary data.</text>
</comment>
<dbReference type="EMBL" id="QGHA01000004">
    <property type="protein sequence ID" value="PWK77833.1"/>
    <property type="molecule type" value="Genomic_DNA"/>
</dbReference>
<feature type="transmembrane region" description="Helical" evidence="2">
    <location>
        <begin position="50"/>
        <end position="71"/>
    </location>
</feature>
<evidence type="ECO:0000313" key="3">
    <source>
        <dbReference type="EMBL" id="PWK77833.1"/>
    </source>
</evidence>
<dbReference type="Proteomes" id="UP000245678">
    <property type="component" value="Unassembled WGS sequence"/>
</dbReference>
<accession>A0A316HC19</accession>
<protein>
    <submittedName>
        <fullName evidence="3">Uncharacterized protein</fullName>
    </submittedName>
</protein>
<reference evidence="3 4" key="1">
    <citation type="submission" date="2018-05" db="EMBL/GenBank/DDBJ databases">
        <title>Genomic Encyclopedia of Archaeal and Bacterial Type Strains, Phase II (KMG-II): from individual species to whole genera.</title>
        <authorList>
            <person name="Goeker M."/>
        </authorList>
    </citation>
    <scope>NUCLEOTIDE SEQUENCE [LARGE SCALE GENOMIC DNA]</scope>
    <source>
        <strain evidence="3 4">DSM 19975</strain>
    </source>
</reference>
<evidence type="ECO:0000313" key="4">
    <source>
        <dbReference type="Proteomes" id="UP000245678"/>
    </source>
</evidence>
<evidence type="ECO:0000256" key="1">
    <source>
        <dbReference type="SAM" id="MobiDB-lite"/>
    </source>
</evidence>
<feature type="region of interest" description="Disordered" evidence="1">
    <location>
        <begin position="124"/>
        <end position="148"/>
    </location>
</feature>
<dbReference type="RefSeq" id="WP_109608339.1">
    <property type="nucleotide sequence ID" value="NZ_QGHA01000004.1"/>
</dbReference>
<feature type="transmembrane region" description="Helical" evidence="2">
    <location>
        <begin position="6"/>
        <end position="29"/>
    </location>
</feature>
<sequence>MNSAALVNPLLLGGLLGLTGQSIRVIVGLKKTFDVSQQQNTRFKDSFEAAQLLISLLIGFVAGLLGILAQLDFTKDFVWTKDITIEIIAIGYAGADFIEGFIKKFLPSSDSGVNKSADANAVQSGAAGTGQSAATGLSTEESTEDIAG</sequence>
<organism evidence="3 4">
    <name type="scientific">Mucilaginibacter oryzae</name>
    <dbReference type="NCBI Taxonomy" id="468058"/>
    <lineage>
        <taxon>Bacteria</taxon>
        <taxon>Pseudomonadati</taxon>
        <taxon>Bacteroidota</taxon>
        <taxon>Sphingobacteriia</taxon>
        <taxon>Sphingobacteriales</taxon>
        <taxon>Sphingobacteriaceae</taxon>
        <taxon>Mucilaginibacter</taxon>
    </lineage>
</organism>
<feature type="compositionally biased region" description="Low complexity" evidence="1">
    <location>
        <begin position="124"/>
        <end position="136"/>
    </location>
</feature>
<evidence type="ECO:0000256" key="2">
    <source>
        <dbReference type="SAM" id="Phobius"/>
    </source>
</evidence>
<keyword evidence="4" id="KW-1185">Reference proteome</keyword>
<name>A0A316HC19_9SPHI</name>
<keyword evidence="2" id="KW-1133">Transmembrane helix</keyword>
<proteinExistence type="predicted"/>
<gene>
    <name evidence="3" type="ORF">LX99_02718</name>
</gene>
<dbReference type="AlphaFoldDB" id="A0A316HC19"/>